<feature type="transmembrane region" description="Helical" evidence="3">
    <location>
        <begin position="295"/>
        <end position="317"/>
    </location>
</feature>
<gene>
    <name evidence="4" type="ORF">ASPVEDRAFT_138896</name>
</gene>
<dbReference type="InterPro" id="IPR051706">
    <property type="entry name" value="Glycosyltransferase_domain"/>
</dbReference>
<keyword evidence="3" id="KW-0812">Transmembrane</keyword>
<dbReference type="Proteomes" id="UP000184073">
    <property type="component" value="Unassembled WGS sequence"/>
</dbReference>
<dbReference type="PANTHER" id="PTHR32385">
    <property type="entry name" value="MANNOSYL PHOSPHORYLINOSITOL CERAMIDE SYNTHASE"/>
    <property type="match status" value="1"/>
</dbReference>
<keyword evidence="3" id="KW-0472">Membrane</keyword>
<protein>
    <submittedName>
        <fullName evidence="4">Uncharacterized protein</fullName>
    </submittedName>
</protein>
<keyword evidence="5" id="KW-1185">Reference proteome</keyword>
<dbReference type="PANTHER" id="PTHR32385:SF15">
    <property type="entry name" value="INOSITOL PHOSPHOCERAMIDE MANNOSYLTRANSFERASE 1"/>
    <property type="match status" value="1"/>
</dbReference>
<organism evidence="4 5">
    <name type="scientific">Aspergillus versicolor CBS 583.65</name>
    <dbReference type="NCBI Taxonomy" id="1036611"/>
    <lineage>
        <taxon>Eukaryota</taxon>
        <taxon>Fungi</taxon>
        <taxon>Dikarya</taxon>
        <taxon>Ascomycota</taxon>
        <taxon>Pezizomycotina</taxon>
        <taxon>Eurotiomycetes</taxon>
        <taxon>Eurotiomycetidae</taxon>
        <taxon>Eurotiales</taxon>
        <taxon>Aspergillaceae</taxon>
        <taxon>Aspergillus</taxon>
        <taxon>Aspergillus subgen. Nidulantes</taxon>
    </lineage>
</organism>
<dbReference type="Gene3D" id="3.90.550.20">
    <property type="match status" value="1"/>
</dbReference>
<dbReference type="GO" id="GO:0016020">
    <property type="term" value="C:membrane"/>
    <property type="evidence" value="ECO:0007669"/>
    <property type="project" value="GOC"/>
</dbReference>
<dbReference type="VEuPathDB" id="FungiDB:ASPVEDRAFT_138896"/>
<comment type="similarity">
    <text evidence="1">Belongs to the glycosyltransferase 32 family.</text>
</comment>
<dbReference type="InterPro" id="IPR007577">
    <property type="entry name" value="GlycoTrfase_DXD_sugar-bd_CS"/>
</dbReference>
<name>A0A1L9PVG9_ASPVE</name>
<dbReference type="GO" id="GO:0051999">
    <property type="term" value="P:mannosyl-inositol phosphorylceramide biosynthetic process"/>
    <property type="evidence" value="ECO:0007669"/>
    <property type="project" value="TreeGrafter"/>
</dbReference>
<dbReference type="GO" id="GO:0000030">
    <property type="term" value="F:mannosyltransferase activity"/>
    <property type="evidence" value="ECO:0007669"/>
    <property type="project" value="TreeGrafter"/>
</dbReference>
<evidence type="ECO:0000256" key="2">
    <source>
        <dbReference type="ARBA" id="ARBA00022679"/>
    </source>
</evidence>
<dbReference type="AlphaFoldDB" id="A0A1L9PVG9"/>
<keyword evidence="2" id="KW-0808">Transferase</keyword>
<evidence type="ECO:0000313" key="5">
    <source>
        <dbReference type="Proteomes" id="UP000184073"/>
    </source>
</evidence>
<accession>A0A1L9PVG9</accession>
<dbReference type="OrthoDB" id="409543at2759"/>
<dbReference type="Pfam" id="PF04488">
    <property type="entry name" value="Gly_transf_sug"/>
    <property type="match status" value="1"/>
</dbReference>
<keyword evidence="3" id="KW-1133">Transmembrane helix</keyword>
<dbReference type="EMBL" id="KV878133">
    <property type="protein sequence ID" value="OJJ05539.1"/>
    <property type="molecule type" value="Genomic_DNA"/>
</dbReference>
<reference evidence="5" key="1">
    <citation type="journal article" date="2017" name="Genome Biol.">
        <title>Comparative genomics reveals high biological diversity and specific adaptations in the industrially and medically important fungal genus Aspergillus.</title>
        <authorList>
            <person name="de Vries R.P."/>
            <person name="Riley R."/>
            <person name="Wiebenga A."/>
            <person name="Aguilar-Osorio G."/>
            <person name="Amillis S."/>
            <person name="Uchima C.A."/>
            <person name="Anderluh G."/>
            <person name="Asadollahi M."/>
            <person name="Askin M."/>
            <person name="Barry K."/>
            <person name="Battaglia E."/>
            <person name="Bayram O."/>
            <person name="Benocci T."/>
            <person name="Braus-Stromeyer S.A."/>
            <person name="Caldana C."/>
            <person name="Canovas D."/>
            <person name="Cerqueira G.C."/>
            <person name="Chen F."/>
            <person name="Chen W."/>
            <person name="Choi C."/>
            <person name="Clum A."/>
            <person name="Dos Santos R.A."/>
            <person name="Damasio A.R."/>
            <person name="Diallinas G."/>
            <person name="Emri T."/>
            <person name="Fekete E."/>
            <person name="Flipphi M."/>
            <person name="Freyberg S."/>
            <person name="Gallo A."/>
            <person name="Gournas C."/>
            <person name="Habgood R."/>
            <person name="Hainaut M."/>
            <person name="Harispe M.L."/>
            <person name="Henrissat B."/>
            <person name="Hilden K.S."/>
            <person name="Hope R."/>
            <person name="Hossain A."/>
            <person name="Karabika E."/>
            <person name="Karaffa L."/>
            <person name="Karanyi Z."/>
            <person name="Krasevec N."/>
            <person name="Kuo A."/>
            <person name="Kusch H."/>
            <person name="LaButti K."/>
            <person name="Lagendijk E.L."/>
            <person name="Lapidus A."/>
            <person name="Levasseur A."/>
            <person name="Lindquist E."/>
            <person name="Lipzen A."/>
            <person name="Logrieco A.F."/>
            <person name="MacCabe A."/>
            <person name="Maekelae M.R."/>
            <person name="Malavazi I."/>
            <person name="Melin P."/>
            <person name="Meyer V."/>
            <person name="Mielnichuk N."/>
            <person name="Miskei M."/>
            <person name="Molnar A.P."/>
            <person name="Mule G."/>
            <person name="Ngan C.Y."/>
            <person name="Orejas M."/>
            <person name="Orosz E."/>
            <person name="Ouedraogo J.P."/>
            <person name="Overkamp K.M."/>
            <person name="Park H.-S."/>
            <person name="Perrone G."/>
            <person name="Piumi F."/>
            <person name="Punt P.J."/>
            <person name="Ram A.F."/>
            <person name="Ramon A."/>
            <person name="Rauscher S."/>
            <person name="Record E."/>
            <person name="Riano-Pachon D.M."/>
            <person name="Robert V."/>
            <person name="Roehrig J."/>
            <person name="Ruller R."/>
            <person name="Salamov A."/>
            <person name="Salih N.S."/>
            <person name="Samson R.A."/>
            <person name="Sandor E."/>
            <person name="Sanguinetti M."/>
            <person name="Schuetze T."/>
            <person name="Sepcic K."/>
            <person name="Shelest E."/>
            <person name="Sherlock G."/>
            <person name="Sophianopoulou V."/>
            <person name="Squina F.M."/>
            <person name="Sun H."/>
            <person name="Susca A."/>
            <person name="Todd R.B."/>
            <person name="Tsang A."/>
            <person name="Unkles S.E."/>
            <person name="van de Wiele N."/>
            <person name="van Rossen-Uffink D."/>
            <person name="Oliveira J.V."/>
            <person name="Vesth T.C."/>
            <person name="Visser J."/>
            <person name="Yu J.-H."/>
            <person name="Zhou M."/>
            <person name="Andersen M.R."/>
            <person name="Archer D.B."/>
            <person name="Baker S.E."/>
            <person name="Benoit I."/>
            <person name="Brakhage A.A."/>
            <person name="Braus G.H."/>
            <person name="Fischer R."/>
            <person name="Frisvad J.C."/>
            <person name="Goldman G.H."/>
            <person name="Houbraken J."/>
            <person name="Oakley B."/>
            <person name="Pocsi I."/>
            <person name="Scazzocchio C."/>
            <person name="Seiboth B."/>
            <person name="vanKuyk P.A."/>
            <person name="Wortman J."/>
            <person name="Dyer P.S."/>
            <person name="Grigoriev I.V."/>
        </authorList>
    </citation>
    <scope>NUCLEOTIDE SEQUENCE [LARGE SCALE GENOMIC DNA]</scope>
    <source>
        <strain evidence="5">CBS 583.65</strain>
    </source>
</reference>
<evidence type="ECO:0000313" key="4">
    <source>
        <dbReference type="EMBL" id="OJJ05539.1"/>
    </source>
</evidence>
<dbReference type="RefSeq" id="XP_040671301.1">
    <property type="nucleotide sequence ID" value="XM_040807526.1"/>
</dbReference>
<evidence type="ECO:0000256" key="1">
    <source>
        <dbReference type="ARBA" id="ARBA00009003"/>
    </source>
</evidence>
<dbReference type="GeneID" id="63723037"/>
<dbReference type="SUPFAM" id="SSF53448">
    <property type="entry name" value="Nucleotide-diphospho-sugar transferases"/>
    <property type="match status" value="1"/>
</dbReference>
<dbReference type="STRING" id="1036611.A0A1L9PVG9"/>
<evidence type="ECO:0000256" key="3">
    <source>
        <dbReference type="SAM" id="Phobius"/>
    </source>
</evidence>
<proteinExistence type="inferred from homology"/>
<sequence length="323" mass="35983">MVSFSGKATRKLIVAVALSLIVIVVHHLSYADESVLAGELSESVNIINGCSRAALNPIDTLTPAIDPGIPNTIHQIWKTANVEDYSTEIKPSHHAWKTMFEPLNYTVKLWTDDDILNLVKDKYPWLLQTYLGYPHNIQRADIARLLIVHTEGGTYADLDVYPSSAEHIQCLQRLGMQSVFAPTGGTSGLSNHFFMAERASPLLEWALYEAKRRGRGLALQRIVLPYLLVFWSTGPIMLTAAVRKYAWLYDTIPGNIALLDEGYSGAVIRHVAGRSWQGVDGQALNYIADHAGTEVLLRIIAYLFVIVGLVCVIRRYYGRCSTR</sequence>
<dbReference type="InterPro" id="IPR029044">
    <property type="entry name" value="Nucleotide-diphossugar_trans"/>
</dbReference>